<feature type="domain" description="CBS" evidence="3">
    <location>
        <begin position="17"/>
        <end position="74"/>
    </location>
</feature>
<dbReference type="SMART" id="SM00116">
    <property type="entry name" value="CBS"/>
    <property type="match status" value="4"/>
</dbReference>
<feature type="domain" description="CBS" evidence="3">
    <location>
        <begin position="171"/>
        <end position="229"/>
    </location>
</feature>
<protein>
    <submittedName>
        <fullName evidence="4">CBS domain-containing protein</fullName>
    </submittedName>
</protein>
<dbReference type="EMBL" id="RXIF01000010">
    <property type="protein sequence ID" value="RZN64023.1"/>
    <property type="molecule type" value="Genomic_DNA"/>
</dbReference>
<dbReference type="Pfam" id="PF00571">
    <property type="entry name" value="CBS"/>
    <property type="match status" value="4"/>
</dbReference>
<evidence type="ECO:0000313" key="4">
    <source>
        <dbReference type="EMBL" id="RZN64023.1"/>
    </source>
</evidence>
<dbReference type="PANTHER" id="PTHR43080:SF2">
    <property type="entry name" value="CBS DOMAIN-CONTAINING PROTEIN"/>
    <property type="match status" value="1"/>
</dbReference>
<dbReference type="CDD" id="cd17779">
    <property type="entry name" value="CBS_archAMPK_gamma-repeat1"/>
    <property type="match status" value="1"/>
</dbReference>
<dbReference type="Gene3D" id="3.10.580.10">
    <property type="entry name" value="CBS-domain"/>
    <property type="match status" value="2"/>
</dbReference>
<dbReference type="AlphaFoldDB" id="A0A520KQY6"/>
<comment type="caution">
    <text evidence="4">The sequence shown here is derived from an EMBL/GenBank/DDBJ whole genome shotgun (WGS) entry which is preliminary data.</text>
</comment>
<dbReference type="PANTHER" id="PTHR43080">
    <property type="entry name" value="CBS DOMAIN-CONTAINING PROTEIN CBSX3, MITOCHONDRIAL"/>
    <property type="match status" value="1"/>
</dbReference>
<dbReference type="PROSITE" id="PS51371">
    <property type="entry name" value="CBS"/>
    <property type="match status" value="4"/>
</dbReference>
<name>A0A520KQY6_METT2</name>
<evidence type="ECO:0000256" key="1">
    <source>
        <dbReference type="ARBA" id="ARBA00023122"/>
    </source>
</evidence>
<sequence>MKNMNNVNNKKDIFRIATKNVVSVPITTSIIDTAKIMERYSFRRIPITDAGTNRLNGIVTTVDIVNLLGGGSKYNLIKNKYQGNLLATVNSEIKEIMEKNVICLMENDTIIDAAEMLIKKGIGGLPIIDKKKILKGIVTERDFIKILVGNSINTDNNHFREISYKKIKDYMSKKVIYVDANETFGLALRKMLDNGFRRLPVIKDNVLIGSLTATSVMRFLGSGKIFNKLVTGDFDEIYNLEVKNVMLNEFNTLDIDMNVIDAAKKMSTTNSGGFPVLNGDRMVGIFTERDLLRVIYDHARDYIYG</sequence>
<evidence type="ECO:0000256" key="2">
    <source>
        <dbReference type="PROSITE-ProRule" id="PRU00703"/>
    </source>
</evidence>
<dbReference type="Proteomes" id="UP000317158">
    <property type="component" value="Unassembled WGS sequence"/>
</dbReference>
<proteinExistence type="predicted"/>
<evidence type="ECO:0000259" key="3">
    <source>
        <dbReference type="PROSITE" id="PS51371"/>
    </source>
</evidence>
<keyword evidence="1 2" id="KW-0129">CBS domain</keyword>
<dbReference type="InterPro" id="IPR046342">
    <property type="entry name" value="CBS_dom_sf"/>
</dbReference>
<feature type="domain" description="CBS" evidence="3">
    <location>
        <begin position="246"/>
        <end position="302"/>
    </location>
</feature>
<evidence type="ECO:0000313" key="5">
    <source>
        <dbReference type="Proteomes" id="UP000317158"/>
    </source>
</evidence>
<dbReference type="InterPro" id="IPR051257">
    <property type="entry name" value="Diverse_CBS-Domain"/>
</dbReference>
<organism evidence="4 5">
    <name type="scientific">Methanoliparum thermophilum</name>
    <dbReference type="NCBI Taxonomy" id="2491083"/>
    <lineage>
        <taxon>Archaea</taxon>
        <taxon>Methanobacteriati</taxon>
        <taxon>Methanobacteriota</taxon>
        <taxon>Candidatus Methanoliparia</taxon>
        <taxon>Candidatus Methanoliparales</taxon>
        <taxon>Candidatus Methanoliparaceae</taxon>
        <taxon>Candidatus Methanoliparum</taxon>
    </lineage>
</organism>
<reference evidence="4 5" key="1">
    <citation type="journal article" date="2019" name="Nat. Microbiol.">
        <title>Wide diversity of methane and short-chain alkane metabolisms in uncultured archaea.</title>
        <authorList>
            <person name="Borrel G."/>
            <person name="Adam P.S."/>
            <person name="McKay L.J."/>
            <person name="Chen L.X."/>
            <person name="Sierra-Garcia I.N."/>
            <person name="Sieber C.M."/>
            <person name="Letourneur Q."/>
            <person name="Ghozlane A."/>
            <person name="Andersen G.L."/>
            <person name="Li W.J."/>
            <person name="Hallam S.J."/>
            <person name="Muyzer G."/>
            <person name="de Oliveira V.M."/>
            <person name="Inskeep W.P."/>
            <person name="Banfield J.F."/>
            <person name="Gribaldo S."/>
        </authorList>
    </citation>
    <scope>NUCLEOTIDE SEQUENCE [LARGE SCALE GENOMIC DNA]</scope>
    <source>
        <strain evidence="4">NM1a</strain>
    </source>
</reference>
<gene>
    <name evidence="4" type="ORF">EF806_05225</name>
</gene>
<dbReference type="SUPFAM" id="SSF54631">
    <property type="entry name" value="CBS-domain pair"/>
    <property type="match status" value="2"/>
</dbReference>
<feature type="domain" description="CBS" evidence="3">
    <location>
        <begin position="97"/>
        <end position="154"/>
    </location>
</feature>
<accession>A0A520KQY6</accession>
<dbReference type="InterPro" id="IPR000644">
    <property type="entry name" value="CBS_dom"/>
</dbReference>